<dbReference type="Proteomes" id="UP001153737">
    <property type="component" value="Chromosome 15"/>
</dbReference>
<evidence type="ECO:0000256" key="1">
    <source>
        <dbReference type="ARBA" id="ARBA00022723"/>
    </source>
</evidence>
<accession>A0A9N9SHE2</accession>
<evidence type="ECO:0000313" key="4">
    <source>
        <dbReference type="EMBL" id="CAG9817202.1"/>
    </source>
</evidence>
<reference evidence="4" key="1">
    <citation type="submission" date="2022-01" db="EMBL/GenBank/DDBJ databases">
        <authorList>
            <person name="King R."/>
        </authorList>
    </citation>
    <scope>NUCLEOTIDE SEQUENCE</scope>
</reference>
<dbReference type="InterPro" id="IPR046349">
    <property type="entry name" value="C1-like_sf"/>
</dbReference>
<evidence type="ECO:0000259" key="3">
    <source>
        <dbReference type="PROSITE" id="PS50081"/>
    </source>
</evidence>
<organism evidence="4 5">
    <name type="scientific">Phaedon cochleariae</name>
    <name type="common">Mustard beetle</name>
    <dbReference type="NCBI Taxonomy" id="80249"/>
    <lineage>
        <taxon>Eukaryota</taxon>
        <taxon>Metazoa</taxon>
        <taxon>Ecdysozoa</taxon>
        <taxon>Arthropoda</taxon>
        <taxon>Hexapoda</taxon>
        <taxon>Insecta</taxon>
        <taxon>Pterygota</taxon>
        <taxon>Neoptera</taxon>
        <taxon>Endopterygota</taxon>
        <taxon>Coleoptera</taxon>
        <taxon>Polyphaga</taxon>
        <taxon>Cucujiformia</taxon>
        <taxon>Chrysomeloidea</taxon>
        <taxon>Chrysomelidae</taxon>
        <taxon>Chrysomelinae</taxon>
        <taxon>Chrysomelini</taxon>
        <taxon>Phaedon</taxon>
    </lineage>
</organism>
<sequence>MAESDKDNVEVLKKACKYCKKNVLKGFNCVNCDAVYHNSCALRIKMCCDSSNLKERIQMDSDICATEELYLKDINQLLTQTIKDKDTIISDEVKLIALLNDKILHLEDIISKSNKTCITTIDKEESTGSPTKKVEVRKNSTYDKMIQKSSNPISDKKADTSRQEIVNRQTSIMSHLINIEDDRMDSKMVSKLL</sequence>
<feature type="domain" description="Phorbol-ester/DAG-type" evidence="3">
    <location>
        <begin position="16"/>
        <end position="48"/>
    </location>
</feature>
<dbReference type="PROSITE" id="PS50081">
    <property type="entry name" value="ZF_DAG_PE_2"/>
    <property type="match status" value="1"/>
</dbReference>
<dbReference type="SUPFAM" id="SSF57889">
    <property type="entry name" value="Cysteine-rich domain"/>
    <property type="match status" value="1"/>
</dbReference>
<dbReference type="EMBL" id="OU896721">
    <property type="protein sequence ID" value="CAG9817202.1"/>
    <property type="molecule type" value="Genomic_DNA"/>
</dbReference>
<reference evidence="4" key="2">
    <citation type="submission" date="2022-10" db="EMBL/GenBank/DDBJ databases">
        <authorList>
            <consortium name="ENA_rothamsted_submissions"/>
            <consortium name="culmorum"/>
            <person name="King R."/>
        </authorList>
    </citation>
    <scope>NUCLEOTIDE SEQUENCE</scope>
</reference>
<proteinExistence type="predicted"/>
<keyword evidence="5" id="KW-1185">Reference proteome</keyword>
<keyword evidence="2" id="KW-0862">Zinc</keyword>
<dbReference type="AlphaFoldDB" id="A0A9N9SHE2"/>
<name>A0A9N9SHE2_PHACE</name>
<evidence type="ECO:0000313" key="5">
    <source>
        <dbReference type="Proteomes" id="UP001153737"/>
    </source>
</evidence>
<dbReference type="GO" id="GO:0046872">
    <property type="term" value="F:metal ion binding"/>
    <property type="evidence" value="ECO:0007669"/>
    <property type="project" value="UniProtKB-KW"/>
</dbReference>
<evidence type="ECO:0000256" key="2">
    <source>
        <dbReference type="ARBA" id="ARBA00022833"/>
    </source>
</evidence>
<dbReference type="OrthoDB" id="6804801at2759"/>
<gene>
    <name evidence="4" type="ORF">PHAECO_LOCUS4656</name>
</gene>
<keyword evidence="1" id="KW-0479">Metal-binding</keyword>
<dbReference type="InterPro" id="IPR002219">
    <property type="entry name" value="PKC_DAG/PE"/>
</dbReference>
<protein>
    <recommendedName>
        <fullName evidence="3">Phorbol-ester/DAG-type domain-containing protein</fullName>
    </recommendedName>
</protein>